<keyword evidence="2" id="KW-0560">Oxidoreductase</keyword>
<keyword evidence="6" id="KW-1185">Reference proteome</keyword>
<dbReference type="GO" id="GO:0016651">
    <property type="term" value="F:oxidoreductase activity, acting on NAD(P)H"/>
    <property type="evidence" value="ECO:0007669"/>
    <property type="project" value="InterPro"/>
</dbReference>
<evidence type="ECO:0000256" key="1">
    <source>
        <dbReference type="ARBA" id="ARBA00008072"/>
    </source>
</evidence>
<accession>A0AAI8YN71</accession>
<dbReference type="Pfam" id="PF00107">
    <property type="entry name" value="ADH_zinc_N"/>
    <property type="match status" value="1"/>
</dbReference>
<evidence type="ECO:0000256" key="2">
    <source>
        <dbReference type="ARBA" id="ARBA00023002"/>
    </source>
</evidence>
<comment type="caution">
    <text evidence="5">The sequence shown here is derived from an EMBL/GenBank/DDBJ whole genome shotgun (WGS) entry which is preliminary data.</text>
</comment>
<dbReference type="AlphaFoldDB" id="A0AAI8YN71"/>
<dbReference type="InterPro" id="IPR047122">
    <property type="entry name" value="Trans-enoyl_RdTase-like"/>
</dbReference>
<dbReference type="PANTHER" id="PTHR45348">
    <property type="entry name" value="HYPOTHETICAL OXIDOREDUCTASE (EUROFUNG)"/>
    <property type="match status" value="1"/>
</dbReference>
<evidence type="ECO:0000259" key="3">
    <source>
        <dbReference type="Pfam" id="PF00107"/>
    </source>
</evidence>
<organism evidence="5 6">
    <name type="scientific">Anthostomella pinea</name>
    <dbReference type="NCBI Taxonomy" id="933095"/>
    <lineage>
        <taxon>Eukaryota</taxon>
        <taxon>Fungi</taxon>
        <taxon>Dikarya</taxon>
        <taxon>Ascomycota</taxon>
        <taxon>Pezizomycotina</taxon>
        <taxon>Sordariomycetes</taxon>
        <taxon>Xylariomycetidae</taxon>
        <taxon>Xylariales</taxon>
        <taxon>Xylariaceae</taxon>
        <taxon>Anthostomella</taxon>
    </lineage>
</organism>
<dbReference type="Proteomes" id="UP001295740">
    <property type="component" value="Unassembled WGS sequence"/>
</dbReference>
<dbReference type="SUPFAM" id="SSF50129">
    <property type="entry name" value="GroES-like"/>
    <property type="match status" value="1"/>
</dbReference>
<dbReference type="InterPro" id="IPR013149">
    <property type="entry name" value="ADH-like_C"/>
</dbReference>
<dbReference type="InterPro" id="IPR011032">
    <property type="entry name" value="GroES-like_sf"/>
</dbReference>
<feature type="domain" description="Alcohol dehydrogenase-like N-terminal" evidence="4">
    <location>
        <begin position="30"/>
        <end position="114"/>
    </location>
</feature>
<dbReference type="EMBL" id="CAUWAG010000018">
    <property type="protein sequence ID" value="CAJ2510953.1"/>
    <property type="molecule type" value="Genomic_DNA"/>
</dbReference>
<dbReference type="PANTHER" id="PTHR45348:SF3">
    <property type="entry name" value="ENOYL REDUCTASE (ER) DOMAIN-CONTAINING PROTEIN"/>
    <property type="match status" value="1"/>
</dbReference>
<sequence>MKTMIAIKATSFGRAEIVSDVAIPFIEDHPGYVLVKTNFVGINHCDHQFIHHPVLFNPGLTISAEFSGLVMDAEQGSTRLKIGDRVAGYTFPSGDLRPNAGAYAKFLLVKADALLCVVEEWAATWHWTGPVMFEEGSHGRRTILIYGGATTTGRMAVQLAKLSGLRVIATCSPVNFELVTQLGANEAFDYHDARRCAGDILSVDGEVELVLDCVGGFESPQICVDAMAAGGAYYSVTPTPSPRTDAKSSFVAGNKVLGESSLFLGSTFPRTWRLSRVGRKFVPLVEKLIAEGLLKLRIKELGEWNHNVSKYVAQVTGKCQW</sequence>
<name>A0AAI8YN71_9PEZI</name>
<gene>
    <name evidence="5" type="ORF">KHLLAP_LOCUS11421</name>
</gene>
<evidence type="ECO:0000313" key="6">
    <source>
        <dbReference type="Proteomes" id="UP001295740"/>
    </source>
</evidence>
<dbReference type="InterPro" id="IPR013154">
    <property type="entry name" value="ADH-like_N"/>
</dbReference>
<comment type="similarity">
    <text evidence="1">Belongs to the zinc-containing alcohol dehydrogenase family.</text>
</comment>
<reference evidence="5" key="1">
    <citation type="submission" date="2023-10" db="EMBL/GenBank/DDBJ databases">
        <authorList>
            <person name="Hackl T."/>
        </authorList>
    </citation>
    <scope>NUCLEOTIDE SEQUENCE</scope>
</reference>
<proteinExistence type="inferred from homology"/>
<evidence type="ECO:0000313" key="5">
    <source>
        <dbReference type="EMBL" id="CAJ2510953.1"/>
    </source>
</evidence>
<feature type="domain" description="Alcohol dehydrogenase-like C-terminal" evidence="3">
    <location>
        <begin position="153"/>
        <end position="238"/>
    </location>
</feature>
<evidence type="ECO:0000259" key="4">
    <source>
        <dbReference type="Pfam" id="PF08240"/>
    </source>
</evidence>
<dbReference type="Gene3D" id="3.40.50.720">
    <property type="entry name" value="NAD(P)-binding Rossmann-like Domain"/>
    <property type="match status" value="1"/>
</dbReference>
<dbReference type="Gene3D" id="3.90.180.10">
    <property type="entry name" value="Medium-chain alcohol dehydrogenases, catalytic domain"/>
    <property type="match status" value="1"/>
</dbReference>
<protein>
    <submittedName>
        <fullName evidence="5">Uu.00g065780.m01.CDS01</fullName>
    </submittedName>
</protein>
<dbReference type="SUPFAM" id="SSF51735">
    <property type="entry name" value="NAD(P)-binding Rossmann-fold domains"/>
    <property type="match status" value="1"/>
</dbReference>
<dbReference type="InterPro" id="IPR036291">
    <property type="entry name" value="NAD(P)-bd_dom_sf"/>
</dbReference>
<dbReference type="Pfam" id="PF08240">
    <property type="entry name" value="ADH_N"/>
    <property type="match status" value="1"/>
</dbReference>